<dbReference type="NCBIfam" id="TIGR03631">
    <property type="entry name" value="uS13_bact"/>
    <property type="match status" value="1"/>
</dbReference>
<reference evidence="10 11" key="1">
    <citation type="journal article" date="2016" name="Nat. Commun.">
        <title>Thousands of microbial genomes shed light on interconnected biogeochemical processes in an aquifer system.</title>
        <authorList>
            <person name="Anantharaman K."/>
            <person name="Brown C.T."/>
            <person name="Hug L.A."/>
            <person name="Sharon I."/>
            <person name="Castelle C.J."/>
            <person name="Probst A.J."/>
            <person name="Thomas B.C."/>
            <person name="Singh A."/>
            <person name="Wilkins M.J."/>
            <person name="Karaoz U."/>
            <person name="Brodie E.L."/>
            <person name="Williams K.H."/>
            <person name="Hubbard S.S."/>
            <person name="Banfield J.F."/>
        </authorList>
    </citation>
    <scope>NUCLEOTIDE SEQUENCE [LARGE SCALE GENOMIC DNA]</scope>
</reference>
<dbReference type="Gene3D" id="1.10.8.50">
    <property type="match status" value="1"/>
</dbReference>
<keyword evidence="4 7" id="KW-0689">Ribosomal protein</keyword>
<evidence type="ECO:0000256" key="4">
    <source>
        <dbReference type="ARBA" id="ARBA00022980"/>
    </source>
</evidence>
<evidence type="ECO:0000256" key="1">
    <source>
        <dbReference type="ARBA" id="ARBA00008080"/>
    </source>
</evidence>
<dbReference type="STRING" id="1817821.A2717_03300"/>
<evidence type="ECO:0000256" key="9">
    <source>
        <dbReference type="SAM" id="MobiDB-lite"/>
    </source>
</evidence>
<accession>A0A1F5N7L0</accession>
<organism evidence="10 11">
    <name type="scientific">Candidatus Doudnabacteria bacterium RIFCSPHIGHO2_01_FULL_41_86</name>
    <dbReference type="NCBI Taxonomy" id="1817821"/>
    <lineage>
        <taxon>Bacteria</taxon>
        <taxon>Candidatus Doudnaibacteriota</taxon>
    </lineage>
</organism>
<dbReference type="Pfam" id="PF00416">
    <property type="entry name" value="Ribosomal_S13"/>
    <property type="match status" value="1"/>
</dbReference>
<dbReference type="InterPro" id="IPR018269">
    <property type="entry name" value="Ribosomal_uS13_CS"/>
</dbReference>
<dbReference type="GO" id="GO:0019843">
    <property type="term" value="F:rRNA binding"/>
    <property type="evidence" value="ECO:0007669"/>
    <property type="project" value="UniProtKB-UniRule"/>
</dbReference>
<dbReference type="AlphaFoldDB" id="A0A1F5N7L0"/>
<dbReference type="PROSITE" id="PS00646">
    <property type="entry name" value="RIBOSOMAL_S13_1"/>
    <property type="match status" value="1"/>
</dbReference>
<dbReference type="PANTHER" id="PTHR10871">
    <property type="entry name" value="30S RIBOSOMAL PROTEIN S13/40S RIBOSOMAL PROTEIN S18"/>
    <property type="match status" value="1"/>
</dbReference>
<evidence type="ECO:0000313" key="10">
    <source>
        <dbReference type="EMBL" id="OGE73635.1"/>
    </source>
</evidence>
<dbReference type="SUPFAM" id="SSF46946">
    <property type="entry name" value="S13-like H2TH domain"/>
    <property type="match status" value="1"/>
</dbReference>
<dbReference type="GO" id="GO:0015935">
    <property type="term" value="C:small ribosomal subunit"/>
    <property type="evidence" value="ECO:0007669"/>
    <property type="project" value="TreeGrafter"/>
</dbReference>
<comment type="similarity">
    <text evidence="1 7 8">Belongs to the universal ribosomal protein uS13 family.</text>
</comment>
<dbReference type="PIRSF" id="PIRSF002134">
    <property type="entry name" value="Ribosomal_S13"/>
    <property type="match status" value="1"/>
</dbReference>
<feature type="region of interest" description="Disordered" evidence="9">
    <location>
        <begin position="99"/>
        <end position="131"/>
    </location>
</feature>
<feature type="compositionally biased region" description="Basic residues" evidence="9">
    <location>
        <begin position="103"/>
        <end position="116"/>
    </location>
</feature>
<dbReference type="Gene3D" id="4.10.910.10">
    <property type="entry name" value="30s ribosomal protein s13, domain 2"/>
    <property type="match status" value="1"/>
</dbReference>
<evidence type="ECO:0000256" key="3">
    <source>
        <dbReference type="ARBA" id="ARBA00022884"/>
    </source>
</evidence>
<keyword evidence="2 7" id="KW-0699">rRNA-binding</keyword>
<evidence type="ECO:0000256" key="7">
    <source>
        <dbReference type="HAMAP-Rule" id="MF_01315"/>
    </source>
</evidence>
<evidence type="ECO:0000256" key="2">
    <source>
        <dbReference type="ARBA" id="ARBA00022730"/>
    </source>
</evidence>
<dbReference type="InterPro" id="IPR010979">
    <property type="entry name" value="Ribosomal_uS13-like_H2TH"/>
</dbReference>
<evidence type="ECO:0000256" key="6">
    <source>
        <dbReference type="ARBA" id="ARBA00035166"/>
    </source>
</evidence>
<comment type="caution">
    <text evidence="10">The sequence shown here is derived from an EMBL/GenBank/DDBJ whole genome shotgun (WGS) entry which is preliminary data.</text>
</comment>
<dbReference type="FunFam" id="1.10.8.50:FF:000001">
    <property type="entry name" value="30S ribosomal protein S13"/>
    <property type="match status" value="1"/>
</dbReference>
<dbReference type="HAMAP" id="MF_01315">
    <property type="entry name" value="Ribosomal_uS13"/>
    <property type="match status" value="1"/>
</dbReference>
<gene>
    <name evidence="7" type="primary">rpsM</name>
    <name evidence="10" type="ORF">A2717_03300</name>
</gene>
<dbReference type="EMBL" id="MFEH01000005">
    <property type="protein sequence ID" value="OGE73635.1"/>
    <property type="molecule type" value="Genomic_DNA"/>
</dbReference>
<dbReference type="GO" id="GO:0006412">
    <property type="term" value="P:translation"/>
    <property type="evidence" value="ECO:0007669"/>
    <property type="project" value="UniProtKB-UniRule"/>
</dbReference>
<keyword evidence="3 7" id="KW-0694">RNA-binding</keyword>
<protein>
    <recommendedName>
        <fullName evidence="6 7">Small ribosomal subunit protein uS13</fullName>
    </recommendedName>
</protein>
<keyword evidence="7" id="KW-0820">tRNA-binding</keyword>
<evidence type="ECO:0000256" key="5">
    <source>
        <dbReference type="ARBA" id="ARBA00023274"/>
    </source>
</evidence>
<dbReference type="PROSITE" id="PS50159">
    <property type="entry name" value="RIBOSOMAL_S13_2"/>
    <property type="match status" value="1"/>
</dbReference>
<dbReference type="GO" id="GO:0005829">
    <property type="term" value="C:cytosol"/>
    <property type="evidence" value="ECO:0007669"/>
    <property type="project" value="TreeGrafter"/>
</dbReference>
<dbReference type="InterPro" id="IPR019980">
    <property type="entry name" value="Ribosomal_uS13_bac-type"/>
</dbReference>
<dbReference type="GO" id="GO:0000049">
    <property type="term" value="F:tRNA binding"/>
    <property type="evidence" value="ECO:0007669"/>
    <property type="project" value="UniProtKB-UniRule"/>
</dbReference>
<comment type="function">
    <text evidence="7">Located at the top of the head of the 30S subunit, it contacts several helices of the 16S rRNA. In the 70S ribosome it contacts the 23S rRNA (bridge B1a) and protein L5 of the 50S subunit (bridge B1b), connecting the 2 subunits; these bridges are implicated in subunit movement. Contacts the tRNAs in the A and P-sites.</text>
</comment>
<dbReference type="PANTHER" id="PTHR10871:SF1">
    <property type="entry name" value="SMALL RIBOSOMAL SUBUNIT PROTEIN US13M"/>
    <property type="match status" value="1"/>
</dbReference>
<keyword evidence="5 7" id="KW-0687">Ribonucleoprotein</keyword>
<name>A0A1F5N7L0_9BACT</name>
<evidence type="ECO:0000313" key="11">
    <source>
        <dbReference type="Proteomes" id="UP000177610"/>
    </source>
</evidence>
<comment type="subunit">
    <text evidence="7">Part of the 30S ribosomal subunit. Forms a loose heterodimer with protein S19. Forms two bridges to the 50S subunit in the 70S ribosome.</text>
</comment>
<dbReference type="Proteomes" id="UP000177610">
    <property type="component" value="Unassembled WGS sequence"/>
</dbReference>
<dbReference type="InterPro" id="IPR027437">
    <property type="entry name" value="Rbsml_uS13_C"/>
</dbReference>
<sequence length="131" mass="14557">MALVRIAGVTLPQQKRIEAALPYIFGVGWPASKRILAAAKIDPNKRTSELTEAEVAKIREFIEKNYSVEGALRQTISSNIKLKKEIGSYQGIRHIRGLPVRGQRTKTNSRTRRGNVRRTAGSGRKASSEKT</sequence>
<dbReference type="GO" id="GO:0003735">
    <property type="term" value="F:structural constituent of ribosome"/>
    <property type="evidence" value="ECO:0007669"/>
    <property type="project" value="InterPro"/>
</dbReference>
<proteinExistence type="inferred from homology"/>
<evidence type="ECO:0000256" key="8">
    <source>
        <dbReference type="RuleBase" id="RU003830"/>
    </source>
</evidence>
<dbReference type="InterPro" id="IPR001892">
    <property type="entry name" value="Ribosomal_uS13"/>
</dbReference>